<reference evidence="3" key="1">
    <citation type="submission" date="2021-01" db="EMBL/GenBank/DDBJ databases">
        <authorList>
            <person name="Li R."/>
            <person name="Bekaert M."/>
        </authorList>
    </citation>
    <scope>NUCLEOTIDE SEQUENCE</scope>
    <source>
        <strain evidence="3">Farmed</strain>
    </source>
</reference>
<protein>
    <submittedName>
        <fullName evidence="3">Uncharacterized protein</fullName>
    </submittedName>
</protein>
<feature type="compositionally biased region" description="Polar residues" evidence="1">
    <location>
        <begin position="177"/>
        <end position="186"/>
    </location>
</feature>
<sequence>MSIKNYFSNLLTASVTTIRTRTYPTSSTIKRTSYSKTPSKYVVMTESTTLRQTTLSDRNSSPETSPSSAFLVHKKKSSMTGIIIGISCGFLGMLLSALGLWIYCSRKNQTASKPTSQALPPPSHFLGNILSYSKTRKSFCKGYNNFSNLMPSTNQVLTRRDGQHVQILRSPSDASDHSNQSPRSNPASSSATVSTTISSLPPHVPTSSDRTRPQGITILNNFTCL</sequence>
<keyword evidence="4" id="KW-1185">Reference proteome</keyword>
<feature type="compositionally biased region" description="Low complexity" evidence="1">
    <location>
        <begin position="187"/>
        <end position="199"/>
    </location>
</feature>
<evidence type="ECO:0000256" key="1">
    <source>
        <dbReference type="SAM" id="MobiDB-lite"/>
    </source>
</evidence>
<accession>A0A812ECE6</accession>
<dbReference type="Proteomes" id="UP000597762">
    <property type="component" value="Unassembled WGS sequence"/>
</dbReference>
<feature type="transmembrane region" description="Helical" evidence="2">
    <location>
        <begin position="82"/>
        <end position="103"/>
    </location>
</feature>
<evidence type="ECO:0000313" key="4">
    <source>
        <dbReference type="Proteomes" id="UP000597762"/>
    </source>
</evidence>
<keyword evidence="2" id="KW-0472">Membrane</keyword>
<evidence type="ECO:0000256" key="2">
    <source>
        <dbReference type="SAM" id="Phobius"/>
    </source>
</evidence>
<keyword evidence="2" id="KW-1133">Transmembrane helix</keyword>
<dbReference type="AlphaFoldDB" id="A0A812ECE6"/>
<evidence type="ECO:0000313" key="3">
    <source>
        <dbReference type="EMBL" id="CAE1319317.1"/>
    </source>
</evidence>
<comment type="caution">
    <text evidence="3">The sequence shown here is derived from an EMBL/GenBank/DDBJ whole genome shotgun (WGS) entry which is preliminary data.</text>
</comment>
<organism evidence="3 4">
    <name type="scientific">Acanthosepion pharaonis</name>
    <name type="common">Pharaoh cuttlefish</name>
    <name type="synonym">Sepia pharaonis</name>
    <dbReference type="NCBI Taxonomy" id="158019"/>
    <lineage>
        <taxon>Eukaryota</taxon>
        <taxon>Metazoa</taxon>
        <taxon>Spiralia</taxon>
        <taxon>Lophotrochozoa</taxon>
        <taxon>Mollusca</taxon>
        <taxon>Cephalopoda</taxon>
        <taxon>Coleoidea</taxon>
        <taxon>Decapodiformes</taxon>
        <taxon>Sepiida</taxon>
        <taxon>Sepiina</taxon>
        <taxon>Sepiidae</taxon>
        <taxon>Acanthosepion</taxon>
    </lineage>
</organism>
<keyword evidence="2" id="KW-0812">Transmembrane</keyword>
<dbReference type="EMBL" id="CAHIKZ030005099">
    <property type="protein sequence ID" value="CAE1319317.1"/>
    <property type="molecule type" value="Genomic_DNA"/>
</dbReference>
<gene>
    <name evidence="3" type="ORF">SPHA_69711</name>
</gene>
<proteinExistence type="predicted"/>
<name>A0A812ECE6_ACAPH</name>
<feature type="region of interest" description="Disordered" evidence="1">
    <location>
        <begin position="170"/>
        <end position="213"/>
    </location>
</feature>